<dbReference type="PANTHER" id="PTHR33295">
    <property type="entry name" value="ATPASE"/>
    <property type="match status" value="1"/>
</dbReference>
<reference evidence="3 4" key="1">
    <citation type="submission" date="2018-08" db="EMBL/GenBank/DDBJ databases">
        <title>The first complete genome of Treponema rectale (CHPAT), a commensal spirochete of the bovine rectum.</title>
        <authorList>
            <person name="Staton G.J."/>
            <person name="Clegg S.R."/>
            <person name="Carter S.D."/>
            <person name="Radford A.D."/>
            <person name="Darby A."/>
            <person name="Hall N."/>
            <person name="Birtles R.J."/>
            <person name="Evans N.J."/>
        </authorList>
    </citation>
    <scope>NUCLEOTIDE SEQUENCE [LARGE SCALE GENOMIC DNA]</scope>
    <source>
        <strain evidence="3 4">CHPA</strain>
    </source>
</reference>
<evidence type="ECO:0000313" key="3">
    <source>
        <dbReference type="EMBL" id="QOS39345.1"/>
    </source>
</evidence>
<feature type="domain" description="DUF4143" evidence="2">
    <location>
        <begin position="230"/>
        <end position="405"/>
    </location>
</feature>
<name>A0A7M1XK20_9SPIR</name>
<evidence type="ECO:0000313" key="4">
    <source>
        <dbReference type="Proteomes" id="UP000593591"/>
    </source>
</evidence>
<dbReference type="Pfam" id="PF13173">
    <property type="entry name" value="AAA_14"/>
    <property type="match status" value="1"/>
</dbReference>
<dbReference type="GO" id="GO:0005524">
    <property type="term" value="F:ATP binding"/>
    <property type="evidence" value="ECO:0007669"/>
    <property type="project" value="UniProtKB-KW"/>
</dbReference>
<dbReference type="EMBL" id="CP031517">
    <property type="protein sequence ID" value="QOS39345.1"/>
    <property type="molecule type" value="Genomic_DNA"/>
</dbReference>
<proteinExistence type="predicted"/>
<keyword evidence="3" id="KW-0067">ATP-binding</keyword>
<dbReference type="Proteomes" id="UP000593591">
    <property type="component" value="Chromosome"/>
</dbReference>
<organism evidence="3 4">
    <name type="scientific">Treponema rectale</name>
    <dbReference type="NCBI Taxonomy" id="744512"/>
    <lineage>
        <taxon>Bacteria</taxon>
        <taxon>Pseudomonadati</taxon>
        <taxon>Spirochaetota</taxon>
        <taxon>Spirochaetia</taxon>
        <taxon>Spirochaetales</taxon>
        <taxon>Treponemataceae</taxon>
        <taxon>Treponema</taxon>
    </lineage>
</organism>
<feature type="domain" description="AAA" evidence="1">
    <location>
        <begin position="21"/>
        <end position="155"/>
    </location>
</feature>
<dbReference type="InterPro" id="IPR041682">
    <property type="entry name" value="AAA_14"/>
</dbReference>
<sequence length="453" mass="52755">MIFKRKIYDKLLEWKNKSNGKKAILIEGARRIGKSTIAEEFGKNNYRSYVLIDFSKASPSIKEGFNSLLNDLDSLFMMISLEYGVTLYKRDSLLIFDEVQCFPRAREAIKHLVKDGRYDYIETGSLISIRENTKDILIPSEEKSIQMYPMDFEEFAWALGEERIIEYIKECFISKKPLLDPLHKKAMFLFKQYLLVGGMPKVVSSFIDDNKQFESCDEEKREILKTYRNDIMKIDQNYQSKVLSIYDRIPGFLSSHEKRVKINSFDSNNRAIAYEETFFWLADSMICNECFSCNDPNVGLSLTEDRTYIKCYMNDTGLLFSHAFDEFPAIAKKIYAAIFQDKLSVNKGMLFENVVAQMLVAAGHKLYFYNHYNSEMHRNDMEIDFIIISGDKTNVKISPIEVKSSRKYTTSSLEKFNLVFKKRITNSYIIHPKNLSIRDDGVVCIPVYMTFCL</sequence>
<accession>A0A7M1XK20</accession>
<dbReference type="Pfam" id="PF13635">
    <property type="entry name" value="DUF4143"/>
    <property type="match status" value="1"/>
</dbReference>
<keyword evidence="3" id="KW-0547">Nucleotide-binding</keyword>
<dbReference type="KEGG" id="trc:DYE49_02285"/>
<dbReference type="AlphaFoldDB" id="A0A7M1XK20"/>
<evidence type="ECO:0000259" key="1">
    <source>
        <dbReference type="Pfam" id="PF13173"/>
    </source>
</evidence>
<dbReference type="InterPro" id="IPR027417">
    <property type="entry name" value="P-loop_NTPase"/>
</dbReference>
<dbReference type="InterPro" id="IPR025420">
    <property type="entry name" value="DUF4143"/>
</dbReference>
<dbReference type="SUPFAM" id="SSF52540">
    <property type="entry name" value="P-loop containing nucleoside triphosphate hydrolases"/>
    <property type="match status" value="1"/>
</dbReference>
<evidence type="ECO:0000259" key="2">
    <source>
        <dbReference type="Pfam" id="PF13635"/>
    </source>
</evidence>
<dbReference type="PANTHER" id="PTHR33295:SF7">
    <property type="entry name" value="ATPASE"/>
    <property type="match status" value="1"/>
</dbReference>
<gene>
    <name evidence="3" type="ORF">DYE49_02285</name>
</gene>
<protein>
    <submittedName>
        <fullName evidence="3">ATP-binding protein</fullName>
    </submittedName>
</protein>